<accession>A0A431VQJ8</accession>
<dbReference type="Pfam" id="PF02237">
    <property type="entry name" value="BPL_C"/>
    <property type="match status" value="1"/>
</dbReference>
<dbReference type="SUPFAM" id="SSF55681">
    <property type="entry name" value="Class II aaRS and biotin synthetases"/>
    <property type="match status" value="1"/>
</dbReference>
<dbReference type="InterPro" id="IPR036388">
    <property type="entry name" value="WH-like_DNA-bd_sf"/>
</dbReference>
<keyword evidence="6" id="KW-0805">Transcription regulation</keyword>
<evidence type="ECO:0000313" key="9">
    <source>
        <dbReference type="Proteomes" id="UP000282060"/>
    </source>
</evidence>
<keyword evidence="1 6" id="KW-0436">Ligase</keyword>
<dbReference type="Gene3D" id="2.30.30.100">
    <property type="match status" value="1"/>
</dbReference>
<evidence type="ECO:0000256" key="5">
    <source>
        <dbReference type="ARBA" id="ARBA00047846"/>
    </source>
</evidence>
<feature type="binding site" evidence="6">
    <location>
        <begin position="116"/>
        <end position="118"/>
    </location>
    <ligand>
        <name>biotin</name>
        <dbReference type="ChEBI" id="CHEBI:57586"/>
    </ligand>
</feature>
<keyword evidence="3 6" id="KW-0067">ATP-binding</keyword>
<dbReference type="PANTHER" id="PTHR12835">
    <property type="entry name" value="BIOTIN PROTEIN LIGASE"/>
    <property type="match status" value="1"/>
</dbReference>
<dbReference type="InterPro" id="IPR036390">
    <property type="entry name" value="WH_DNA-bd_sf"/>
</dbReference>
<comment type="similarity">
    <text evidence="6">Belongs to the biotin--protein ligase family.</text>
</comment>
<dbReference type="Gene3D" id="3.30.930.10">
    <property type="entry name" value="Bira Bifunctional Protein, Domain 2"/>
    <property type="match status" value="1"/>
</dbReference>
<dbReference type="InterPro" id="IPR004408">
    <property type="entry name" value="Biotin_CoA_COase_ligase"/>
</dbReference>
<comment type="caution">
    <text evidence="8">The sequence shown here is derived from an EMBL/GenBank/DDBJ whole genome shotgun (WGS) entry which is preliminary data.</text>
</comment>
<dbReference type="NCBIfam" id="NF008847">
    <property type="entry name" value="PRK11886.1-2"/>
    <property type="match status" value="1"/>
</dbReference>
<feature type="binding site" evidence="6">
    <location>
        <begin position="89"/>
        <end position="91"/>
    </location>
    <ligand>
        <name>biotin</name>
        <dbReference type="ChEBI" id="CHEBI:57586"/>
    </ligand>
</feature>
<gene>
    <name evidence="6 8" type="primary">birA</name>
    <name evidence="8" type="ORF">EKG39_23125</name>
</gene>
<dbReference type="SUPFAM" id="SSF50037">
    <property type="entry name" value="C-terminal domain of transcriptional repressors"/>
    <property type="match status" value="1"/>
</dbReference>
<dbReference type="GO" id="GO:0005737">
    <property type="term" value="C:cytoplasm"/>
    <property type="evidence" value="ECO:0007669"/>
    <property type="project" value="TreeGrafter"/>
</dbReference>
<dbReference type="InterPro" id="IPR030855">
    <property type="entry name" value="Bifunct_BirA"/>
</dbReference>
<dbReference type="InterPro" id="IPR008988">
    <property type="entry name" value="Transcriptional_repressor_C"/>
</dbReference>
<protein>
    <recommendedName>
        <fullName evidence="6">Bifunctional ligase/repressor BirA</fullName>
    </recommendedName>
    <alternativeName>
        <fullName evidence="6">Biotin operon repressor</fullName>
    </alternativeName>
    <alternativeName>
        <fullName evidence="6">Biotin--[acetyl-CoA-carboxylase] ligase</fullName>
        <ecNumber evidence="6">6.3.4.15</ecNumber>
    </alternativeName>
    <alternativeName>
        <fullName evidence="6">Biotin--protein ligase</fullName>
    </alternativeName>
    <alternativeName>
        <fullName evidence="6">Biotin-[acetyl-CoA carboxylase] synthetase</fullName>
    </alternativeName>
</protein>
<dbReference type="NCBIfam" id="NF008850">
    <property type="entry name" value="PRK11886.1-5"/>
    <property type="match status" value="1"/>
</dbReference>
<keyword evidence="6" id="KW-0678">Repressor</keyword>
<dbReference type="SUPFAM" id="SSF46785">
    <property type="entry name" value="Winged helix' DNA-binding domain"/>
    <property type="match status" value="1"/>
</dbReference>
<dbReference type="GO" id="GO:0005524">
    <property type="term" value="F:ATP binding"/>
    <property type="evidence" value="ECO:0007669"/>
    <property type="project" value="UniProtKB-UniRule"/>
</dbReference>
<dbReference type="Gene3D" id="1.10.10.10">
    <property type="entry name" value="Winged helix-like DNA-binding domain superfamily/Winged helix DNA-binding domain"/>
    <property type="match status" value="1"/>
</dbReference>
<proteinExistence type="inferred from homology"/>
<keyword evidence="9" id="KW-1185">Reference proteome</keyword>
<feature type="domain" description="BPL/LPL catalytic" evidence="7">
    <location>
        <begin position="74"/>
        <end position="254"/>
    </location>
</feature>
<dbReference type="InterPro" id="IPR045864">
    <property type="entry name" value="aa-tRNA-synth_II/BPL/LPL"/>
</dbReference>
<evidence type="ECO:0000313" key="8">
    <source>
        <dbReference type="EMBL" id="RTR25477.1"/>
    </source>
</evidence>
<evidence type="ECO:0000256" key="2">
    <source>
        <dbReference type="ARBA" id="ARBA00022741"/>
    </source>
</evidence>
<evidence type="ECO:0000256" key="6">
    <source>
        <dbReference type="HAMAP-Rule" id="MF_00978"/>
    </source>
</evidence>
<dbReference type="CDD" id="cd16442">
    <property type="entry name" value="BPL"/>
    <property type="match status" value="1"/>
</dbReference>
<keyword evidence="6" id="KW-0238">DNA-binding</keyword>
<evidence type="ECO:0000256" key="1">
    <source>
        <dbReference type="ARBA" id="ARBA00022598"/>
    </source>
</evidence>
<comment type="function">
    <text evidence="6">Acts both as a biotin--[acetyl-CoA-carboxylase] ligase and a biotin-operon repressor. In the presence of ATP, BirA activates biotin to form the BirA-biotinyl-5'-adenylate (BirA-bio-5'-AMP or holoBirA) complex. HoloBirA can either transfer the biotinyl moiety to the biotin carboxyl carrier protein (BCCP) subunit of acetyl-CoA carboxylase, or bind to the biotin operator site and inhibit transcription of the operon.</text>
</comment>
<dbReference type="Pfam" id="PF08279">
    <property type="entry name" value="HTH_11"/>
    <property type="match status" value="1"/>
</dbReference>
<dbReference type="Pfam" id="PF03099">
    <property type="entry name" value="BPL_LplA_LipB"/>
    <property type="match status" value="1"/>
</dbReference>
<dbReference type="AlphaFoldDB" id="A0A431VQJ8"/>
<keyword evidence="2 6" id="KW-0547">Nucleotide-binding</keyword>
<dbReference type="InterPro" id="IPR004143">
    <property type="entry name" value="BPL_LPL_catalytic"/>
</dbReference>
<evidence type="ECO:0000256" key="4">
    <source>
        <dbReference type="ARBA" id="ARBA00023267"/>
    </source>
</evidence>
<dbReference type="Proteomes" id="UP000282060">
    <property type="component" value="Unassembled WGS sequence"/>
</dbReference>
<dbReference type="PROSITE" id="PS51733">
    <property type="entry name" value="BPL_LPL_CATALYTIC"/>
    <property type="match status" value="1"/>
</dbReference>
<keyword evidence="6" id="KW-0804">Transcription</keyword>
<organism evidence="8 9">
    <name type="scientific">Shewanella atlantica</name>
    <dbReference type="NCBI Taxonomy" id="271099"/>
    <lineage>
        <taxon>Bacteria</taxon>
        <taxon>Pseudomonadati</taxon>
        <taxon>Pseudomonadota</taxon>
        <taxon>Gammaproteobacteria</taxon>
        <taxon>Alteromonadales</taxon>
        <taxon>Shewanellaceae</taxon>
        <taxon>Shewanella</taxon>
    </lineage>
</organism>
<dbReference type="EMBL" id="RXNV01000032">
    <property type="protein sequence ID" value="RTR25477.1"/>
    <property type="molecule type" value="Genomic_DNA"/>
</dbReference>
<dbReference type="OrthoDB" id="9807064at2"/>
<feature type="binding site" evidence="6">
    <location>
        <position position="183"/>
    </location>
    <ligand>
        <name>biotin</name>
        <dbReference type="ChEBI" id="CHEBI:57586"/>
    </ligand>
</feature>
<dbReference type="NCBIfam" id="TIGR00121">
    <property type="entry name" value="birA_ligase"/>
    <property type="match status" value="1"/>
</dbReference>
<feature type="DNA-binding region" description="H-T-H motif" evidence="6">
    <location>
        <begin position="23"/>
        <end position="42"/>
    </location>
</feature>
<dbReference type="InterPro" id="IPR013196">
    <property type="entry name" value="HTH_11"/>
</dbReference>
<name>A0A431VQJ8_9GAMM</name>
<evidence type="ECO:0000256" key="3">
    <source>
        <dbReference type="ARBA" id="ARBA00022840"/>
    </source>
</evidence>
<dbReference type="InterPro" id="IPR003142">
    <property type="entry name" value="BPL_C"/>
</dbReference>
<dbReference type="GO" id="GO:0006355">
    <property type="term" value="P:regulation of DNA-templated transcription"/>
    <property type="evidence" value="ECO:0007669"/>
    <property type="project" value="UniProtKB-UniRule"/>
</dbReference>
<dbReference type="EC" id="6.3.4.15" evidence="6"/>
<dbReference type="HAMAP" id="MF_00978">
    <property type="entry name" value="Bifunct_BirA"/>
    <property type="match status" value="1"/>
</dbReference>
<dbReference type="PANTHER" id="PTHR12835:SF5">
    <property type="entry name" value="BIOTIN--PROTEIN LIGASE"/>
    <property type="match status" value="1"/>
</dbReference>
<keyword evidence="4 6" id="KW-0092">Biotin</keyword>
<comment type="catalytic activity">
    <reaction evidence="5 6">
        <text>biotin + L-lysyl-[protein] + ATP = N(6)-biotinyl-L-lysyl-[protein] + AMP + diphosphate + H(+)</text>
        <dbReference type="Rhea" id="RHEA:11756"/>
        <dbReference type="Rhea" id="RHEA-COMP:9752"/>
        <dbReference type="Rhea" id="RHEA-COMP:10505"/>
        <dbReference type="ChEBI" id="CHEBI:15378"/>
        <dbReference type="ChEBI" id="CHEBI:29969"/>
        <dbReference type="ChEBI" id="CHEBI:30616"/>
        <dbReference type="ChEBI" id="CHEBI:33019"/>
        <dbReference type="ChEBI" id="CHEBI:57586"/>
        <dbReference type="ChEBI" id="CHEBI:83144"/>
        <dbReference type="ChEBI" id="CHEBI:456215"/>
        <dbReference type="EC" id="6.3.4.15"/>
    </reaction>
</comment>
<sequence>MIEHWERKRAIITTLNSGGFVSGEVLAKQAGISRTAIAKHIAGLEEYGVEIYSVKGKGYKLANKVSLIDEKELTTAIKQRCFYFDEISSTNAFFLKNVDELNSGDICVAEYQSAGRGRRGRSWVSPYGCHLYCSMYWHLSQGMAQAAGLSLVVACSLVKALESFNIEGLGVKWPNDIYLNEKKLAGVLIEMNGQADSHCHLVIGIGINVSMSQAQGEKIDQPWSDLSIQNPNLNKTDLMVTLQKQLSEDLAEFESHGMRVFLPRWQEIDIFYGKEVKLLMGENQVLGICRGIDETGAILLDTNNGLEAFVGGEISLRSAV</sequence>
<dbReference type="GO" id="GO:0003677">
    <property type="term" value="F:DNA binding"/>
    <property type="evidence" value="ECO:0007669"/>
    <property type="project" value="UniProtKB-UniRule"/>
</dbReference>
<evidence type="ECO:0000259" key="7">
    <source>
        <dbReference type="PROSITE" id="PS51733"/>
    </source>
</evidence>
<feature type="binding site" evidence="6">
    <location>
        <position position="112"/>
    </location>
    <ligand>
        <name>biotin</name>
        <dbReference type="ChEBI" id="CHEBI:57586"/>
    </ligand>
</feature>
<dbReference type="GO" id="GO:0004077">
    <property type="term" value="F:biotin--[biotin carboxyl-carrier protein] ligase activity"/>
    <property type="evidence" value="ECO:0007669"/>
    <property type="project" value="UniProtKB-UniRule"/>
</dbReference>
<reference evidence="8 9" key="1">
    <citation type="submission" date="2018-12" db="EMBL/GenBank/DDBJ databases">
        <authorList>
            <person name="Yu L."/>
        </authorList>
    </citation>
    <scope>NUCLEOTIDE SEQUENCE [LARGE SCALE GENOMIC DNA]</scope>
    <source>
        <strain evidence="8 9">HAW-EB5</strain>
    </source>
</reference>
<dbReference type="RefSeq" id="WP_126508314.1">
    <property type="nucleotide sequence ID" value="NZ_RXNV01000032.1"/>
</dbReference>